<dbReference type="GO" id="GO:0005762">
    <property type="term" value="C:mitochondrial large ribosomal subunit"/>
    <property type="evidence" value="ECO:0000318"/>
    <property type="project" value="GO_Central"/>
</dbReference>
<proteinExistence type="inferred from homology"/>
<keyword evidence="8" id="KW-1185">Reference proteome</keyword>
<evidence type="ECO:0000256" key="2">
    <source>
        <dbReference type="ARBA" id="ARBA00038225"/>
    </source>
</evidence>
<reference evidence="8" key="1">
    <citation type="journal article" date="2008" name="Nat. Genet.">
        <title>The Pristionchus pacificus genome provides a unique perspective on nematode lifestyle and parasitism.</title>
        <authorList>
            <person name="Dieterich C."/>
            <person name="Clifton S.W."/>
            <person name="Schuster L.N."/>
            <person name="Chinwalla A."/>
            <person name="Delehaunty K."/>
            <person name="Dinkelacker I."/>
            <person name="Fulton L."/>
            <person name="Fulton R."/>
            <person name="Godfrey J."/>
            <person name="Minx P."/>
            <person name="Mitreva M."/>
            <person name="Roeseler W."/>
            <person name="Tian H."/>
            <person name="Witte H."/>
            <person name="Yang S.P."/>
            <person name="Wilson R.K."/>
            <person name="Sommer R.J."/>
        </authorList>
    </citation>
    <scope>NUCLEOTIDE SEQUENCE [LARGE SCALE GENOMIC DNA]</scope>
    <source>
        <strain evidence="8">PS312</strain>
    </source>
</reference>
<evidence type="ECO:0000256" key="5">
    <source>
        <dbReference type="PROSITE-ProRule" id="PRU00285"/>
    </source>
</evidence>
<dbReference type="Gene3D" id="3.30.160.20">
    <property type="match status" value="1"/>
</dbReference>
<dbReference type="Pfam" id="PF00472">
    <property type="entry name" value="RF-1"/>
    <property type="match status" value="1"/>
</dbReference>
<dbReference type="EC" id="3.1.1.29" evidence="1"/>
<dbReference type="AlphaFoldDB" id="A0A2A6BR42"/>
<evidence type="ECO:0000256" key="3">
    <source>
        <dbReference type="ARBA" id="ARBA00039441"/>
    </source>
</evidence>
<comment type="similarity">
    <text evidence="5 6">Belongs to the small heat shock protein (HSP20) family.</text>
</comment>
<evidence type="ECO:0000313" key="7">
    <source>
        <dbReference type="EnsemblMetazoa" id="PPA02488.1"/>
    </source>
</evidence>
<organism evidence="7 8">
    <name type="scientific">Pristionchus pacificus</name>
    <name type="common">Parasitic nematode worm</name>
    <dbReference type="NCBI Taxonomy" id="54126"/>
    <lineage>
        <taxon>Eukaryota</taxon>
        <taxon>Metazoa</taxon>
        <taxon>Ecdysozoa</taxon>
        <taxon>Nematoda</taxon>
        <taxon>Chromadorea</taxon>
        <taxon>Rhabditida</taxon>
        <taxon>Rhabditina</taxon>
        <taxon>Diplogasteromorpha</taxon>
        <taxon>Diplogasteroidea</taxon>
        <taxon>Neodiplogasteridae</taxon>
        <taxon>Pristionchus</taxon>
    </lineage>
</organism>
<comment type="similarity">
    <text evidence="2">Belongs to the prokaryotic/mitochondrial release factor family. Mitochondrion-specific ribosomal protein mL62 subfamily.</text>
</comment>
<dbReference type="SUPFAM" id="SSF110916">
    <property type="entry name" value="Peptidyl-tRNA hydrolase domain-like"/>
    <property type="match status" value="1"/>
</dbReference>
<dbReference type="Proteomes" id="UP000005239">
    <property type="component" value="Unassembled WGS sequence"/>
</dbReference>
<name>A0A2A6BR42_PRIPA</name>
<gene>
    <name evidence="7" type="primary">WBGene00092042</name>
</gene>
<dbReference type="GO" id="GO:0016150">
    <property type="term" value="F:translation release factor activity, codon nonspecific"/>
    <property type="evidence" value="ECO:0000318"/>
    <property type="project" value="GO_Central"/>
</dbReference>
<dbReference type="GO" id="GO:0004045">
    <property type="term" value="F:peptidyl-tRNA hydrolase activity"/>
    <property type="evidence" value="ECO:0000318"/>
    <property type="project" value="GO_Central"/>
</dbReference>
<protein>
    <recommendedName>
        <fullName evidence="3">Large ribosomal subunit protein mL62</fullName>
        <ecNumber evidence="1">3.1.1.29</ecNumber>
    </recommendedName>
    <alternativeName>
        <fullName evidence="4">Peptidyl-tRNA hydrolase ICT1, mitochondrial</fullName>
    </alternativeName>
</protein>
<dbReference type="PROSITE" id="PS01031">
    <property type="entry name" value="SHSP"/>
    <property type="match status" value="1"/>
</dbReference>
<reference evidence="7" key="2">
    <citation type="submission" date="2022-06" db="UniProtKB">
        <authorList>
            <consortium name="EnsemblMetazoa"/>
        </authorList>
    </citation>
    <scope>IDENTIFICATION</scope>
    <source>
        <strain evidence="7">PS312</strain>
    </source>
</reference>
<dbReference type="PANTHER" id="PTHR11075:SF54">
    <property type="entry name" value="LARGE RIBOSOMAL SUBUNIT PROTEIN ML62"/>
    <property type="match status" value="1"/>
</dbReference>
<evidence type="ECO:0000256" key="6">
    <source>
        <dbReference type="RuleBase" id="RU003616"/>
    </source>
</evidence>
<dbReference type="Pfam" id="PF00011">
    <property type="entry name" value="HSP20"/>
    <property type="match status" value="1"/>
</dbReference>
<dbReference type="InterPro" id="IPR008978">
    <property type="entry name" value="HSP20-like_chaperone"/>
</dbReference>
<sequence length="573" mass="65362">MAEMGEETLEKYADIVCCSIAACIEGISDLTLPDGQNFLPVPTLERYFVLFEIDQGGEESYQIHRFHVDNCNEELKIHSLLDVINPHAWVTHGIDRQYIPPSTEHMERIKYADLKKKGYFNRKKIESCLTLTETRDLLAEFEQCAMQAFHRNPAANGKDFSDEELEKRTTGKTGPFTFYHRKITVPGNMWQIGEIRERFLFATGKLPYDLDAVMNNCFSKEKLNHKFTLTSSGLKWETSTDTENFSGSTFDFYFNSTMVFSFFDSSFYPIREEPMVLFIDDLPHKRRCQSTRVPQIVQNQKKEVKRTVHEPFKISLHIGNFKPEDIKISLSGRILTVEGSQSTTTDSSSFSSSFKRMITLNDRIDLSTIYSKITVDGTLEIGANPRPIDRQIEITVEKAIDQPKEGDIPAPNDDQPILEAVDAWSSSINCSATACLRRAIQKSFVLASGPGGQNVQKNATKAQIKVKLDDSATWLDNDLRLAVVRRLANRINSSGEVVIESDRTRERSLNLTDALDKLRSTIYEVQREMVSRKETEEDLSIVRERAARAAHFRLAEKRRESSKIKSRENIAHL</sequence>
<dbReference type="InterPro" id="IPR000352">
    <property type="entry name" value="Pep_chain_release_fac_I"/>
</dbReference>
<dbReference type="Gene3D" id="2.60.40.790">
    <property type="match status" value="1"/>
</dbReference>
<dbReference type="PANTHER" id="PTHR11075">
    <property type="entry name" value="PEPTIDE CHAIN RELEASE FACTOR"/>
    <property type="match status" value="1"/>
</dbReference>
<evidence type="ECO:0000256" key="1">
    <source>
        <dbReference type="ARBA" id="ARBA00013260"/>
    </source>
</evidence>
<dbReference type="InterPro" id="IPR052104">
    <property type="entry name" value="Mito_Release_Factor_mL62"/>
</dbReference>
<dbReference type="SUPFAM" id="SSF49764">
    <property type="entry name" value="HSP20-like chaperones"/>
    <property type="match status" value="1"/>
</dbReference>
<accession>A0A8R1Y3K8</accession>
<evidence type="ECO:0000313" key="8">
    <source>
        <dbReference type="Proteomes" id="UP000005239"/>
    </source>
</evidence>
<dbReference type="GO" id="GO:0070126">
    <property type="term" value="P:mitochondrial translational termination"/>
    <property type="evidence" value="ECO:0000318"/>
    <property type="project" value="GO_Central"/>
</dbReference>
<dbReference type="CDD" id="cd00298">
    <property type="entry name" value="ACD_sHsps_p23-like"/>
    <property type="match status" value="1"/>
</dbReference>
<dbReference type="EnsemblMetazoa" id="PPA02488.1">
    <property type="protein sequence ID" value="PPA02488.1"/>
    <property type="gene ID" value="WBGene00092042"/>
</dbReference>
<accession>A0A2A6BR42</accession>
<dbReference type="InterPro" id="IPR002068">
    <property type="entry name" value="A-crystallin/Hsp20_dom"/>
</dbReference>
<evidence type="ECO:0000256" key="4">
    <source>
        <dbReference type="ARBA" id="ARBA00041531"/>
    </source>
</evidence>